<feature type="region of interest" description="Disordered" evidence="12">
    <location>
        <begin position="1"/>
        <end position="46"/>
    </location>
</feature>
<feature type="binding site" evidence="11">
    <location>
        <begin position="146"/>
        <end position="151"/>
    </location>
    <ligand>
        <name>ATP</name>
        <dbReference type="ChEBI" id="CHEBI:30616"/>
    </ligand>
</feature>
<dbReference type="SUPFAM" id="SSF47413">
    <property type="entry name" value="lambda repressor-like DNA-binding domains"/>
    <property type="match status" value="1"/>
</dbReference>
<dbReference type="EC" id="2.7.1.71" evidence="3 11"/>
<dbReference type="GO" id="GO:0004765">
    <property type="term" value="F:shikimate kinase activity"/>
    <property type="evidence" value="ECO:0007669"/>
    <property type="project" value="UniProtKB-UniRule"/>
</dbReference>
<dbReference type="GO" id="GO:0008652">
    <property type="term" value="P:amino acid biosynthetic process"/>
    <property type="evidence" value="ECO:0007669"/>
    <property type="project" value="UniProtKB-KW"/>
</dbReference>
<feature type="binding site" evidence="11">
    <location>
        <position position="215"/>
    </location>
    <ligand>
        <name>substrate</name>
    </ligand>
</feature>
<keyword evidence="11" id="KW-0963">Cytoplasm</keyword>
<evidence type="ECO:0000256" key="9">
    <source>
        <dbReference type="ARBA" id="ARBA00023141"/>
    </source>
</evidence>
<dbReference type="InterPro" id="IPR027417">
    <property type="entry name" value="P-loop_NTPase"/>
</dbReference>
<dbReference type="PROSITE" id="PS01128">
    <property type="entry name" value="SHIKIMATE_KINASE"/>
    <property type="match status" value="1"/>
</dbReference>
<evidence type="ECO:0000313" key="14">
    <source>
        <dbReference type="EMBL" id="AUX20573.1"/>
    </source>
</evidence>
<dbReference type="InterPro" id="IPR010982">
    <property type="entry name" value="Lambda_DNA-bd_dom_sf"/>
</dbReference>
<accession>A0A4P2PVS7</accession>
<feature type="binding site" evidence="11">
    <location>
        <position position="192"/>
    </location>
    <ligand>
        <name>substrate</name>
    </ligand>
</feature>
<dbReference type="Gene3D" id="1.10.260.40">
    <property type="entry name" value="lambda repressor-like DNA-binding domains"/>
    <property type="match status" value="1"/>
</dbReference>
<dbReference type="SMART" id="SM00530">
    <property type="entry name" value="HTH_XRE"/>
    <property type="match status" value="1"/>
</dbReference>
<comment type="catalytic activity">
    <reaction evidence="10 11">
        <text>shikimate + ATP = 3-phosphoshikimate + ADP + H(+)</text>
        <dbReference type="Rhea" id="RHEA:13121"/>
        <dbReference type="ChEBI" id="CHEBI:15378"/>
        <dbReference type="ChEBI" id="CHEBI:30616"/>
        <dbReference type="ChEBI" id="CHEBI:36208"/>
        <dbReference type="ChEBI" id="CHEBI:145989"/>
        <dbReference type="ChEBI" id="CHEBI:456216"/>
        <dbReference type="EC" id="2.7.1.71"/>
    </reaction>
</comment>
<dbReference type="PROSITE" id="PS50943">
    <property type="entry name" value="HTH_CROC1"/>
    <property type="match status" value="1"/>
</dbReference>
<dbReference type="AlphaFoldDB" id="A0A4P2PVS7"/>
<dbReference type="RefSeq" id="WP_129345837.1">
    <property type="nucleotide sequence ID" value="NZ_CP012670.1"/>
</dbReference>
<keyword evidence="11" id="KW-0460">Magnesium</keyword>
<feature type="compositionally biased region" description="Basic and acidic residues" evidence="12">
    <location>
        <begin position="1"/>
        <end position="13"/>
    </location>
</feature>
<dbReference type="PANTHER" id="PTHR21087">
    <property type="entry name" value="SHIKIMATE KINASE"/>
    <property type="match status" value="1"/>
</dbReference>
<dbReference type="GO" id="GO:0005524">
    <property type="term" value="F:ATP binding"/>
    <property type="evidence" value="ECO:0007669"/>
    <property type="project" value="UniProtKB-UniRule"/>
</dbReference>
<evidence type="ECO:0000313" key="15">
    <source>
        <dbReference type="Proteomes" id="UP000295781"/>
    </source>
</evidence>
<dbReference type="PRINTS" id="PR01100">
    <property type="entry name" value="SHIKIMTKNASE"/>
</dbReference>
<dbReference type="CDD" id="cd00093">
    <property type="entry name" value="HTH_XRE"/>
    <property type="match status" value="1"/>
</dbReference>
<gene>
    <name evidence="11" type="primary">aroK</name>
    <name evidence="14" type="ORF">SOCEGT47_010450</name>
</gene>
<evidence type="ECO:0000256" key="3">
    <source>
        <dbReference type="ARBA" id="ARBA00012154"/>
    </source>
</evidence>
<dbReference type="CDD" id="cd00464">
    <property type="entry name" value="SK"/>
    <property type="match status" value="1"/>
</dbReference>
<keyword evidence="4 11" id="KW-0028">Amino-acid biosynthesis</keyword>
<evidence type="ECO:0000256" key="2">
    <source>
        <dbReference type="ARBA" id="ARBA00006997"/>
    </source>
</evidence>
<evidence type="ECO:0000256" key="5">
    <source>
        <dbReference type="ARBA" id="ARBA00022679"/>
    </source>
</evidence>
<proteinExistence type="inferred from homology"/>
<feature type="binding site" evidence="11">
    <location>
        <position position="168"/>
    </location>
    <ligand>
        <name>substrate</name>
    </ligand>
</feature>
<reference evidence="14 15" key="1">
    <citation type="submission" date="2015-09" db="EMBL/GenBank/DDBJ databases">
        <title>Sorangium comparison.</title>
        <authorList>
            <person name="Zaburannyi N."/>
            <person name="Bunk B."/>
            <person name="Overmann J."/>
            <person name="Mueller R."/>
        </authorList>
    </citation>
    <scope>NUCLEOTIDE SEQUENCE [LARGE SCALE GENOMIC DNA]</scope>
    <source>
        <strain evidence="14 15">So ceGT47</strain>
    </source>
</reference>
<evidence type="ECO:0000256" key="4">
    <source>
        <dbReference type="ARBA" id="ARBA00022605"/>
    </source>
</evidence>
<dbReference type="GO" id="GO:0009073">
    <property type="term" value="P:aromatic amino acid family biosynthetic process"/>
    <property type="evidence" value="ECO:0007669"/>
    <property type="project" value="UniProtKB-KW"/>
</dbReference>
<feature type="binding site" evidence="11">
    <location>
        <position position="273"/>
    </location>
    <ligand>
        <name>substrate</name>
    </ligand>
</feature>
<dbReference type="Pfam" id="PF01202">
    <property type="entry name" value="SKI"/>
    <property type="match status" value="1"/>
</dbReference>
<comment type="subunit">
    <text evidence="11">Monomer.</text>
</comment>
<dbReference type="OrthoDB" id="9800332at2"/>
<comment type="subcellular location">
    <subcellularLocation>
        <location evidence="11">Cytoplasm</location>
    </subcellularLocation>
</comment>
<dbReference type="InterPro" id="IPR000623">
    <property type="entry name" value="Shikimate_kinase/TSH1"/>
</dbReference>
<keyword evidence="7 11" id="KW-0418">Kinase</keyword>
<protein>
    <recommendedName>
        <fullName evidence="3 11">Shikimate kinase</fullName>
        <shortName evidence="11">SK</shortName>
        <ecNumber evidence="3 11">2.7.1.71</ecNumber>
    </recommendedName>
</protein>
<comment type="pathway">
    <text evidence="1 11">Metabolic intermediate biosynthesis; chorismate biosynthesis; chorismate from D-erythrose 4-phosphate and phosphoenolpyruvate: step 5/7.</text>
</comment>
<keyword evidence="5 11" id="KW-0808">Transferase</keyword>
<feature type="binding site" evidence="11">
    <location>
        <position position="254"/>
    </location>
    <ligand>
        <name>ATP</name>
        <dbReference type="ChEBI" id="CHEBI:30616"/>
    </ligand>
</feature>
<evidence type="ECO:0000256" key="8">
    <source>
        <dbReference type="ARBA" id="ARBA00022840"/>
    </source>
</evidence>
<feature type="compositionally biased region" description="Gly residues" evidence="12">
    <location>
        <begin position="34"/>
        <end position="45"/>
    </location>
</feature>
<dbReference type="GO" id="GO:0009423">
    <property type="term" value="P:chorismate biosynthetic process"/>
    <property type="evidence" value="ECO:0007669"/>
    <property type="project" value="UniProtKB-UniRule"/>
</dbReference>
<dbReference type="EMBL" id="CP012670">
    <property type="protein sequence ID" value="AUX20573.1"/>
    <property type="molecule type" value="Genomic_DNA"/>
</dbReference>
<evidence type="ECO:0000256" key="12">
    <source>
        <dbReference type="SAM" id="MobiDB-lite"/>
    </source>
</evidence>
<keyword evidence="6 11" id="KW-0547">Nucleotide-binding</keyword>
<dbReference type="Gene3D" id="3.40.50.300">
    <property type="entry name" value="P-loop containing nucleotide triphosphate hydrolases"/>
    <property type="match status" value="1"/>
</dbReference>
<comment type="function">
    <text evidence="11">Catalyzes the specific phosphorylation of the 3-hydroxyl group of shikimic acid using ATP as a cosubstrate.</text>
</comment>
<evidence type="ECO:0000256" key="6">
    <source>
        <dbReference type="ARBA" id="ARBA00022741"/>
    </source>
</evidence>
<dbReference type="UniPathway" id="UPA00053">
    <property type="reaction ID" value="UER00088"/>
</dbReference>
<feature type="binding site" evidence="11">
    <location>
        <position position="150"/>
    </location>
    <ligand>
        <name>Mg(2+)</name>
        <dbReference type="ChEBI" id="CHEBI:18420"/>
    </ligand>
</feature>
<dbReference type="GO" id="GO:0003677">
    <property type="term" value="F:DNA binding"/>
    <property type="evidence" value="ECO:0007669"/>
    <property type="project" value="InterPro"/>
</dbReference>
<organism evidence="14 15">
    <name type="scientific">Sorangium cellulosum</name>
    <name type="common">Polyangium cellulosum</name>
    <dbReference type="NCBI Taxonomy" id="56"/>
    <lineage>
        <taxon>Bacteria</taxon>
        <taxon>Pseudomonadati</taxon>
        <taxon>Myxococcota</taxon>
        <taxon>Polyangia</taxon>
        <taxon>Polyangiales</taxon>
        <taxon>Polyangiaceae</taxon>
        <taxon>Sorangium</taxon>
    </lineage>
</organism>
<dbReference type="InterPro" id="IPR001387">
    <property type="entry name" value="Cro/C1-type_HTH"/>
</dbReference>
<keyword evidence="11" id="KW-0479">Metal-binding</keyword>
<dbReference type="SUPFAM" id="SSF52540">
    <property type="entry name" value="P-loop containing nucleoside triphosphate hydrolases"/>
    <property type="match status" value="1"/>
</dbReference>
<dbReference type="InterPro" id="IPR031322">
    <property type="entry name" value="Shikimate/glucono_kinase"/>
</dbReference>
<dbReference type="NCBIfam" id="NF006015">
    <property type="entry name" value="PRK08154.1"/>
    <property type="match status" value="1"/>
</dbReference>
<dbReference type="HAMAP" id="MF_00109">
    <property type="entry name" value="Shikimate_kinase"/>
    <property type="match status" value="1"/>
</dbReference>
<name>A0A4P2PVS7_SORCE</name>
<dbReference type="PANTHER" id="PTHR21087:SF16">
    <property type="entry name" value="SHIKIMATE KINASE 1, CHLOROPLASTIC"/>
    <property type="match status" value="1"/>
</dbReference>
<sequence>MPPRARETPRQERAQPYLGQHADQRAEQRPGRSPGAGPGGVGGGATPILAHLAGRLRQRRTELALTLRELAQLAGVSERFLVQLEGGRANVSVARLEDIGRALGTSAAALLSTGELAAEAAPGRSPPGEAEAGAGAPLLALLGLRGAGKTTIGARAAARLGVPFLELDGLVSARAGMSLAALFEIHGNAYYRRLEREELARLEGARARGVVATGGGLVTDPATFELLRRAAVTVWLRAPPEDHWRRVVEQGDARPMANRTDAMKELRALFHARRALYEQADFVVDTSALGLARSVDRVVKIAREAGRRNATRSP</sequence>
<evidence type="ECO:0000256" key="11">
    <source>
        <dbReference type="HAMAP-Rule" id="MF_00109"/>
    </source>
</evidence>
<comment type="cofactor">
    <cofactor evidence="11">
        <name>Mg(2+)</name>
        <dbReference type="ChEBI" id="CHEBI:18420"/>
    </cofactor>
    <text evidence="11">Binds 1 Mg(2+) ion per subunit.</text>
</comment>
<dbReference type="GO" id="GO:0000287">
    <property type="term" value="F:magnesium ion binding"/>
    <property type="evidence" value="ECO:0007669"/>
    <property type="project" value="UniProtKB-UniRule"/>
</dbReference>
<evidence type="ECO:0000256" key="1">
    <source>
        <dbReference type="ARBA" id="ARBA00004842"/>
    </source>
</evidence>
<dbReference type="GO" id="GO:0005829">
    <property type="term" value="C:cytosol"/>
    <property type="evidence" value="ECO:0007669"/>
    <property type="project" value="TreeGrafter"/>
</dbReference>
<dbReference type="Pfam" id="PF13560">
    <property type="entry name" value="HTH_31"/>
    <property type="match status" value="1"/>
</dbReference>
<dbReference type="InterPro" id="IPR023000">
    <property type="entry name" value="Shikimate_kinase_CS"/>
</dbReference>
<evidence type="ECO:0000256" key="10">
    <source>
        <dbReference type="ARBA" id="ARBA00048567"/>
    </source>
</evidence>
<evidence type="ECO:0000256" key="7">
    <source>
        <dbReference type="ARBA" id="ARBA00022777"/>
    </source>
</evidence>
<comment type="caution">
    <text evidence="11">Lacks conserved residue(s) required for the propagation of feature annotation.</text>
</comment>
<keyword evidence="9 11" id="KW-0057">Aromatic amino acid biosynthesis</keyword>
<dbReference type="Proteomes" id="UP000295781">
    <property type="component" value="Chromosome"/>
</dbReference>
<evidence type="ECO:0000259" key="13">
    <source>
        <dbReference type="PROSITE" id="PS50943"/>
    </source>
</evidence>
<keyword evidence="8 11" id="KW-0067">ATP-binding</keyword>
<feature type="domain" description="HTH cro/C1-type" evidence="13">
    <location>
        <begin position="56"/>
        <end position="110"/>
    </location>
</feature>
<comment type="similarity">
    <text evidence="2 11">Belongs to the shikimate kinase family.</text>
</comment>